<dbReference type="AlphaFoldDB" id="I2CPA9"/>
<proteinExistence type="evidence at transcript level"/>
<accession>I2CPA9</accession>
<feature type="region of interest" description="Disordered" evidence="1">
    <location>
        <begin position="64"/>
        <end position="111"/>
    </location>
</feature>
<name>I2CPA9_NANGC</name>
<dbReference type="EMBL" id="JU965676">
    <property type="protein sequence ID" value="AFJ68742.1"/>
    <property type="molecule type" value="mRNA"/>
</dbReference>
<gene>
    <name evidence="2" type="ORF">NGATSA_3003300</name>
</gene>
<protein>
    <submittedName>
        <fullName evidence="2">Uncharacterized protein</fullName>
    </submittedName>
</protein>
<reference evidence="2" key="1">
    <citation type="journal article" date="2012" name="Bioengineered">
        <title>Additional insights into the genome of the oleaginous model alga Nannochloropsis gaditana.</title>
        <authorList>
            <person name="Jinkerson R.E."/>
            <person name="Radakovits R."/>
            <person name="Posewitz M.C."/>
        </authorList>
    </citation>
    <scope>NUCLEOTIDE SEQUENCE</scope>
    <source>
        <strain evidence="2">CCMP526</strain>
    </source>
</reference>
<organism evidence="2">
    <name type="scientific">Nannochloropsis gaditana (strain CCMP526)</name>
    <name type="common">Green microalga</name>
    <name type="synonym">Microchloropsis gaditana</name>
    <dbReference type="NCBI Taxonomy" id="1093141"/>
    <lineage>
        <taxon>Eukaryota</taxon>
        <taxon>Sar</taxon>
        <taxon>Stramenopiles</taxon>
        <taxon>Ochrophyta</taxon>
        <taxon>Eustigmatophyceae</taxon>
        <taxon>Eustigmatales</taxon>
        <taxon>Monodopsidaceae</taxon>
        <taxon>Nannochloropsis</taxon>
    </lineage>
</organism>
<evidence type="ECO:0000313" key="2">
    <source>
        <dbReference type="EMBL" id="AFJ68742.1"/>
    </source>
</evidence>
<evidence type="ECO:0000256" key="1">
    <source>
        <dbReference type="SAM" id="MobiDB-lite"/>
    </source>
</evidence>
<reference evidence="2" key="2">
    <citation type="journal article" date="2012" name="Nat. Commun.">
        <title>Draft genome sequence and genetic transformation of the oleaginous alga Nannochloropis gaditana.</title>
        <authorList>
            <person name="Radakovits R."/>
            <person name="Jinkerson R.E."/>
            <person name="Fuerstenberg S.I."/>
            <person name="Tae H."/>
            <person name="Settlage R.E."/>
            <person name="Boore J.L."/>
            <person name="Posewitz M.C."/>
        </authorList>
    </citation>
    <scope>NUCLEOTIDE SEQUENCE</scope>
    <source>
        <strain evidence="2">CCMP526</strain>
    </source>
</reference>
<sequence>MLRGCLLNRDISTRWQTASRSRLQCRTLYLHPGPQDSFVFQPPDKKFLRSWRRFASYAPYTHIPPFPLSPPSLAAARPPQETADSPRIHSKPDPLSQRPLTSADRLPPQHSKNSATVLKRAGTSFNHPPSHTASSAPYTPMVRFLYGQSIGCRSMSNSSKLRVP</sequence>